<dbReference type="Proteomes" id="UP000032025">
    <property type="component" value="Unassembled WGS sequence"/>
</dbReference>
<evidence type="ECO:0000259" key="1">
    <source>
        <dbReference type="Pfam" id="PF08279"/>
    </source>
</evidence>
<dbReference type="InterPro" id="IPR026881">
    <property type="entry name" value="WYL_dom"/>
</dbReference>
<dbReference type="PROSITE" id="PS52050">
    <property type="entry name" value="WYL"/>
    <property type="match status" value="1"/>
</dbReference>
<evidence type="ECO:0000313" key="4">
    <source>
        <dbReference type="Proteomes" id="UP000032025"/>
    </source>
</evidence>
<dbReference type="Pfam" id="PF13280">
    <property type="entry name" value="WYL"/>
    <property type="match status" value="1"/>
</dbReference>
<feature type="domain" description="WYL" evidence="2">
    <location>
        <begin position="140"/>
        <end position="203"/>
    </location>
</feature>
<evidence type="ECO:0000313" key="3">
    <source>
        <dbReference type="EMBL" id="GAN15032.1"/>
    </source>
</evidence>
<dbReference type="InterPro" id="IPR051534">
    <property type="entry name" value="CBASS_pafABC_assoc_protein"/>
</dbReference>
<feature type="domain" description="Helix-turn-helix type 11" evidence="1">
    <location>
        <begin position="6"/>
        <end position="60"/>
    </location>
</feature>
<dbReference type="PANTHER" id="PTHR34580">
    <property type="match status" value="1"/>
</dbReference>
<reference evidence="3 4" key="1">
    <citation type="submission" date="2014-08" db="EMBL/GenBank/DDBJ databases">
        <title>Whole genome shotgun sequence of Sphingomonas paucimobilis NBRC 13935.</title>
        <authorList>
            <person name="Hosoyama A."/>
            <person name="Hashimoto M."/>
            <person name="Hosoyama Y."/>
            <person name="Noguchi M."/>
            <person name="Uohara A."/>
            <person name="Ohji S."/>
            <person name="Katano-Makiyama Y."/>
            <person name="Ichikawa N."/>
            <person name="Kimura A."/>
            <person name="Yamazoe A."/>
            <person name="Fujita N."/>
        </authorList>
    </citation>
    <scope>NUCLEOTIDE SEQUENCE [LARGE SCALE GENOMIC DNA]</scope>
    <source>
        <strain evidence="3 4">NBRC 13935</strain>
    </source>
</reference>
<keyword evidence="4" id="KW-1185">Reference proteome</keyword>
<dbReference type="GeneID" id="78526120"/>
<dbReference type="Pfam" id="PF08279">
    <property type="entry name" value="HTH_11"/>
    <property type="match status" value="1"/>
</dbReference>
<dbReference type="AlphaFoldDB" id="A0A0C9NFK1"/>
<dbReference type="InterPro" id="IPR036388">
    <property type="entry name" value="WH-like_DNA-bd_sf"/>
</dbReference>
<proteinExistence type="predicted"/>
<sequence length="241" mass="27085">MARATRLFDLLHLLHRQSGVVGGRHLAEQLGISLRTLYRDIATLQAMGADIEGEAGLGYRLRPGFLLPPMSFPIEEVEALVLGARWVAERADPAMGQAARSAIARIMRAMTPEQAEAMRSIALFIGPGAEGYDAEIDPAPLRQAIRMERRVSLFYRDAAGEPTERIIWPFAIALFDRATVLLGWCELRGDYRTFRIDRIAAARPLPDRYPRRRAVLLRDWCEREGIGQQRFLLTETDAGTE</sequence>
<dbReference type="Gene3D" id="1.10.10.10">
    <property type="entry name" value="Winged helix-like DNA-binding domain superfamily/Winged helix DNA-binding domain"/>
    <property type="match status" value="1"/>
</dbReference>
<dbReference type="SUPFAM" id="SSF46785">
    <property type="entry name" value="Winged helix' DNA-binding domain"/>
    <property type="match status" value="1"/>
</dbReference>
<name>A0A0C9NFK1_SPHPI</name>
<comment type="caution">
    <text evidence="3">The sequence shown here is derived from an EMBL/GenBank/DDBJ whole genome shotgun (WGS) entry which is preliminary data.</text>
</comment>
<accession>A0A0C9NFK1</accession>
<dbReference type="EMBL" id="BBJS01000050">
    <property type="protein sequence ID" value="GAN15032.1"/>
    <property type="molecule type" value="Genomic_DNA"/>
</dbReference>
<dbReference type="RefSeq" id="WP_007403952.1">
    <property type="nucleotide sequence ID" value="NZ_BBJS01000050.1"/>
</dbReference>
<gene>
    <name evidence="3" type="ORF">SP6_50_00320</name>
</gene>
<dbReference type="InterPro" id="IPR013196">
    <property type="entry name" value="HTH_11"/>
</dbReference>
<organism evidence="3 4">
    <name type="scientific">Sphingomonas paucimobilis NBRC 13935</name>
    <dbReference type="NCBI Taxonomy" id="1219050"/>
    <lineage>
        <taxon>Bacteria</taxon>
        <taxon>Pseudomonadati</taxon>
        <taxon>Pseudomonadota</taxon>
        <taxon>Alphaproteobacteria</taxon>
        <taxon>Sphingomonadales</taxon>
        <taxon>Sphingomonadaceae</taxon>
        <taxon>Sphingomonas</taxon>
    </lineage>
</organism>
<protein>
    <submittedName>
        <fullName evidence="3">DNA, contig: SP650</fullName>
    </submittedName>
</protein>
<evidence type="ECO:0000259" key="2">
    <source>
        <dbReference type="Pfam" id="PF13280"/>
    </source>
</evidence>
<dbReference type="InterPro" id="IPR036390">
    <property type="entry name" value="WH_DNA-bd_sf"/>
</dbReference>
<dbReference type="PANTHER" id="PTHR34580:SF3">
    <property type="entry name" value="PROTEIN PAFB"/>
    <property type="match status" value="1"/>
</dbReference>